<keyword evidence="3" id="KW-1185">Reference proteome</keyword>
<gene>
    <name evidence="2" type="ORF">GCM10012282_48980</name>
</gene>
<dbReference type="EMBL" id="BMMU01000017">
    <property type="protein sequence ID" value="GGJ46279.1"/>
    <property type="molecule type" value="Genomic_DNA"/>
</dbReference>
<reference evidence="2" key="1">
    <citation type="journal article" date="2014" name="Int. J. Syst. Evol. Microbiol.">
        <title>Complete genome sequence of Corynebacterium casei LMG S-19264T (=DSM 44701T), isolated from a smear-ripened cheese.</title>
        <authorList>
            <consortium name="US DOE Joint Genome Institute (JGI-PGF)"/>
            <person name="Walter F."/>
            <person name="Albersmeier A."/>
            <person name="Kalinowski J."/>
            <person name="Ruckert C."/>
        </authorList>
    </citation>
    <scope>NUCLEOTIDE SEQUENCE</scope>
    <source>
        <strain evidence="2">CGMCC 4.7272</strain>
    </source>
</reference>
<proteinExistence type="predicted"/>
<protein>
    <submittedName>
        <fullName evidence="2">Uncharacterized protein</fullName>
    </submittedName>
</protein>
<comment type="caution">
    <text evidence="2">The sequence shown here is derived from an EMBL/GenBank/DDBJ whole genome shotgun (WGS) entry which is preliminary data.</text>
</comment>
<accession>A0A917P0E3</accession>
<dbReference type="Proteomes" id="UP000625682">
    <property type="component" value="Unassembled WGS sequence"/>
</dbReference>
<reference evidence="2" key="2">
    <citation type="submission" date="2020-09" db="EMBL/GenBank/DDBJ databases">
        <authorList>
            <person name="Sun Q."/>
            <person name="Zhou Y."/>
        </authorList>
    </citation>
    <scope>NUCLEOTIDE SEQUENCE</scope>
    <source>
        <strain evidence="2">CGMCC 4.7272</strain>
    </source>
</reference>
<name>A0A917P0E3_9ACTN</name>
<sequence length="99" mass="9787">MGVPRSSGVGSGGVATDDNVAGVPSGGVRATPRGPGVIRTAGPRGPGPRKGVRAFPYADPEPAGDLDDAVSTGLRNTVRAAAMAVSDETFRAAKPDQGC</sequence>
<dbReference type="AlphaFoldDB" id="A0A917P0E3"/>
<evidence type="ECO:0000313" key="3">
    <source>
        <dbReference type="Proteomes" id="UP000625682"/>
    </source>
</evidence>
<evidence type="ECO:0000256" key="1">
    <source>
        <dbReference type="SAM" id="MobiDB-lite"/>
    </source>
</evidence>
<feature type="region of interest" description="Disordered" evidence="1">
    <location>
        <begin position="1"/>
        <end position="69"/>
    </location>
</feature>
<organism evidence="2 3">
    <name type="scientific">Streptomyces lacrimifluminis</name>
    <dbReference type="NCBI Taxonomy" id="1500077"/>
    <lineage>
        <taxon>Bacteria</taxon>
        <taxon>Bacillati</taxon>
        <taxon>Actinomycetota</taxon>
        <taxon>Actinomycetes</taxon>
        <taxon>Kitasatosporales</taxon>
        <taxon>Streptomycetaceae</taxon>
        <taxon>Streptomyces</taxon>
    </lineage>
</organism>
<evidence type="ECO:0000313" key="2">
    <source>
        <dbReference type="EMBL" id="GGJ46279.1"/>
    </source>
</evidence>